<dbReference type="Proteomes" id="UP000759537">
    <property type="component" value="Unassembled WGS sequence"/>
</dbReference>
<evidence type="ECO:0008006" key="3">
    <source>
        <dbReference type="Google" id="ProtNLM"/>
    </source>
</evidence>
<reference evidence="1" key="1">
    <citation type="submission" date="2019-10" db="EMBL/GenBank/DDBJ databases">
        <authorList>
            <consortium name="DOE Joint Genome Institute"/>
            <person name="Kuo A."/>
            <person name="Miyauchi S."/>
            <person name="Kiss E."/>
            <person name="Drula E."/>
            <person name="Kohler A."/>
            <person name="Sanchez-Garcia M."/>
            <person name="Andreopoulos B."/>
            <person name="Barry K.W."/>
            <person name="Bonito G."/>
            <person name="Buee M."/>
            <person name="Carver A."/>
            <person name="Chen C."/>
            <person name="Cichocki N."/>
            <person name="Clum A."/>
            <person name="Culley D."/>
            <person name="Crous P.W."/>
            <person name="Fauchery L."/>
            <person name="Girlanda M."/>
            <person name="Hayes R."/>
            <person name="Keri Z."/>
            <person name="LaButti K."/>
            <person name="Lipzen A."/>
            <person name="Lombard V."/>
            <person name="Magnuson J."/>
            <person name="Maillard F."/>
            <person name="Morin E."/>
            <person name="Murat C."/>
            <person name="Nolan M."/>
            <person name="Ohm R."/>
            <person name="Pangilinan J."/>
            <person name="Pereira M."/>
            <person name="Perotto S."/>
            <person name="Peter M."/>
            <person name="Riley R."/>
            <person name="Sitrit Y."/>
            <person name="Stielow B."/>
            <person name="Szollosi G."/>
            <person name="Zifcakova L."/>
            <person name="Stursova M."/>
            <person name="Spatafora J.W."/>
            <person name="Tedersoo L."/>
            <person name="Vaario L.-M."/>
            <person name="Yamada A."/>
            <person name="Yan M."/>
            <person name="Wang P."/>
            <person name="Xu J."/>
            <person name="Bruns T."/>
            <person name="Baldrian P."/>
            <person name="Vilgalys R."/>
            <person name="Henrissat B."/>
            <person name="Grigoriev I.V."/>
            <person name="Hibbett D."/>
            <person name="Nagy L.G."/>
            <person name="Martin F.M."/>
        </authorList>
    </citation>
    <scope>NUCLEOTIDE SEQUENCE</scope>
    <source>
        <strain evidence="1">Prilba</strain>
    </source>
</reference>
<dbReference type="SUPFAM" id="SSF50370">
    <property type="entry name" value="Ricin B-like lectins"/>
    <property type="match status" value="1"/>
</dbReference>
<dbReference type="EMBL" id="WHVB01000043">
    <property type="protein sequence ID" value="KAF8466070.1"/>
    <property type="molecule type" value="Genomic_DNA"/>
</dbReference>
<organism evidence="1 2">
    <name type="scientific">Russula ochroleuca</name>
    <dbReference type="NCBI Taxonomy" id="152965"/>
    <lineage>
        <taxon>Eukaryota</taxon>
        <taxon>Fungi</taxon>
        <taxon>Dikarya</taxon>
        <taxon>Basidiomycota</taxon>
        <taxon>Agaricomycotina</taxon>
        <taxon>Agaricomycetes</taxon>
        <taxon>Russulales</taxon>
        <taxon>Russulaceae</taxon>
        <taxon>Russula</taxon>
    </lineage>
</organism>
<comment type="caution">
    <text evidence="1">The sequence shown here is derived from an EMBL/GenBank/DDBJ whole genome shotgun (WGS) entry which is preliminary data.</text>
</comment>
<accession>A0A9P5MPV5</accession>
<protein>
    <recommendedName>
        <fullName evidence="3">Lectin</fullName>
    </recommendedName>
</protein>
<proteinExistence type="predicted"/>
<evidence type="ECO:0000313" key="2">
    <source>
        <dbReference type="Proteomes" id="UP000759537"/>
    </source>
</evidence>
<reference evidence="1" key="2">
    <citation type="journal article" date="2020" name="Nat. Commun.">
        <title>Large-scale genome sequencing of mycorrhizal fungi provides insights into the early evolution of symbiotic traits.</title>
        <authorList>
            <person name="Miyauchi S."/>
            <person name="Kiss E."/>
            <person name="Kuo A."/>
            <person name="Drula E."/>
            <person name="Kohler A."/>
            <person name="Sanchez-Garcia M."/>
            <person name="Morin E."/>
            <person name="Andreopoulos B."/>
            <person name="Barry K.W."/>
            <person name="Bonito G."/>
            <person name="Buee M."/>
            <person name="Carver A."/>
            <person name="Chen C."/>
            <person name="Cichocki N."/>
            <person name="Clum A."/>
            <person name="Culley D."/>
            <person name="Crous P.W."/>
            <person name="Fauchery L."/>
            <person name="Girlanda M."/>
            <person name="Hayes R.D."/>
            <person name="Keri Z."/>
            <person name="LaButti K."/>
            <person name="Lipzen A."/>
            <person name="Lombard V."/>
            <person name="Magnuson J."/>
            <person name="Maillard F."/>
            <person name="Murat C."/>
            <person name="Nolan M."/>
            <person name="Ohm R.A."/>
            <person name="Pangilinan J."/>
            <person name="Pereira M.F."/>
            <person name="Perotto S."/>
            <person name="Peter M."/>
            <person name="Pfister S."/>
            <person name="Riley R."/>
            <person name="Sitrit Y."/>
            <person name="Stielow J.B."/>
            <person name="Szollosi G."/>
            <person name="Zifcakova L."/>
            <person name="Stursova M."/>
            <person name="Spatafora J.W."/>
            <person name="Tedersoo L."/>
            <person name="Vaario L.M."/>
            <person name="Yamada A."/>
            <person name="Yan M."/>
            <person name="Wang P."/>
            <person name="Xu J."/>
            <person name="Bruns T."/>
            <person name="Baldrian P."/>
            <person name="Vilgalys R."/>
            <person name="Dunand C."/>
            <person name="Henrissat B."/>
            <person name="Grigoriev I.V."/>
            <person name="Hibbett D."/>
            <person name="Nagy L.G."/>
            <person name="Martin F.M."/>
        </authorList>
    </citation>
    <scope>NUCLEOTIDE SEQUENCE</scope>
    <source>
        <strain evidence="1">Prilba</strain>
    </source>
</reference>
<dbReference type="AlphaFoldDB" id="A0A9P5MPV5"/>
<dbReference type="InterPro" id="IPR035992">
    <property type="entry name" value="Ricin_B-like_lectins"/>
</dbReference>
<evidence type="ECO:0000313" key="1">
    <source>
        <dbReference type="EMBL" id="KAF8466070.1"/>
    </source>
</evidence>
<name>A0A9P5MPV5_9AGAM</name>
<sequence>MRKIEHGRYIATDVRWGMVLDLSGADNRSLIAYGFHGSENQQWDFSPCGAGFVISSVKSGAFLAVRDLKGLHLEGAAEVVTGTFPTCWELEIMDNGNRNAEGGAEHEDGDVYVRIRLPHSEMALSFKGNYAGARVSRMNC</sequence>
<gene>
    <name evidence="1" type="ORF">DFH94DRAFT_781673</name>
</gene>
<dbReference type="OrthoDB" id="3228793at2759"/>
<dbReference type="Gene3D" id="2.80.10.50">
    <property type="match status" value="1"/>
</dbReference>
<keyword evidence="2" id="KW-1185">Reference proteome</keyword>